<protein>
    <submittedName>
        <fullName evidence="2">Uncharacterized protein</fullName>
    </submittedName>
</protein>
<keyword evidence="1" id="KW-1133">Transmembrane helix</keyword>
<sequence>MELILATIFSALIIVMTVFFLLKVFYIAYKRKDISFRKCFLYAAVTIGISCFLIAALPFVFQSILEIVY</sequence>
<organism evidence="2 3">
    <name type="scientific">Niallia circulans</name>
    <name type="common">Bacillus circulans</name>
    <dbReference type="NCBI Taxonomy" id="1397"/>
    <lineage>
        <taxon>Bacteria</taxon>
        <taxon>Bacillati</taxon>
        <taxon>Bacillota</taxon>
        <taxon>Bacilli</taxon>
        <taxon>Bacillales</taxon>
        <taxon>Bacillaceae</taxon>
        <taxon>Niallia</taxon>
    </lineage>
</organism>
<evidence type="ECO:0000256" key="1">
    <source>
        <dbReference type="SAM" id="Phobius"/>
    </source>
</evidence>
<name>A0A553SM11_NIACI</name>
<reference evidence="3" key="1">
    <citation type="submission" date="2018-10" db="EMBL/GenBank/DDBJ databases">
        <title>FDA dAtabase for Regulatory Grade micrObial Sequences (FDA-ARGOS): Supporting development and validation of Infectious Disease Dx tests.</title>
        <authorList>
            <person name="Minogue T."/>
            <person name="Wolcott M."/>
            <person name="Wasieloski L."/>
            <person name="Aguilar W."/>
            <person name="Moore D."/>
            <person name="Tallon L."/>
            <person name="Sadzewicz L."/>
            <person name="Sengamalay N."/>
            <person name="Ott S."/>
            <person name="Godinez A."/>
            <person name="Nagaraj S."/>
            <person name="Vavikolanu K."/>
            <person name="Vyas G."/>
            <person name="Nadendla S."/>
            <person name="George J."/>
            <person name="Sichtig H."/>
        </authorList>
    </citation>
    <scope>NUCLEOTIDE SEQUENCE [LARGE SCALE GENOMIC DNA]</scope>
    <source>
        <strain evidence="3">FDAARGOS_343</strain>
    </source>
</reference>
<evidence type="ECO:0000313" key="2">
    <source>
        <dbReference type="EMBL" id="TRZ38030.1"/>
    </source>
</evidence>
<proteinExistence type="predicted"/>
<accession>A0A553SM11</accession>
<dbReference type="Proteomes" id="UP000319837">
    <property type="component" value="Unassembled WGS sequence"/>
</dbReference>
<feature type="transmembrane region" description="Helical" evidence="1">
    <location>
        <begin position="6"/>
        <end position="28"/>
    </location>
</feature>
<evidence type="ECO:0000313" key="3">
    <source>
        <dbReference type="Proteomes" id="UP000319837"/>
    </source>
</evidence>
<dbReference type="EMBL" id="RIBP01000004">
    <property type="protein sequence ID" value="TRZ38030.1"/>
    <property type="molecule type" value="Genomic_DNA"/>
</dbReference>
<dbReference type="AlphaFoldDB" id="A0A553SM11"/>
<keyword evidence="1" id="KW-0812">Transmembrane</keyword>
<keyword evidence="1" id="KW-0472">Membrane</keyword>
<feature type="transmembrane region" description="Helical" evidence="1">
    <location>
        <begin position="40"/>
        <end position="61"/>
    </location>
</feature>
<gene>
    <name evidence="2" type="ORF">CEQ21_21700</name>
</gene>
<comment type="caution">
    <text evidence="2">The sequence shown here is derived from an EMBL/GenBank/DDBJ whole genome shotgun (WGS) entry which is preliminary data.</text>
</comment>